<organism evidence="2 3">
    <name type="scientific">Pasteurella multocida</name>
    <dbReference type="NCBI Taxonomy" id="747"/>
    <lineage>
        <taxon>Bacteria</taxon>
        <taxon>Pseudomonadati</taxon>
        <taxon>Pseudomonadota</taxon>
        <taxon>Gammaproteobacteria</taxon>
        <taxon>Pasteurellales</taxon>
        <taxon>Pasteurellaceae</taxon>
        <taxon>Pasteurella</taxon>
    </lineage>
</organism>
<dbReference type="Pfam" id="PF12728">
    <property type="entry name" value="HTH_17"/>
    <property type="match status" value="1"/>
</dbReference>
<dbReference type="InterPro" id="IPR010093">
    <property type="entry name" value="SinI_DNA-bd"/>
</dbReference>
<name>A0AAW8V8F3_PASMD</name>
<dbReference type="GO" id="GO:0003677">
    <property type="term" value="F:DNA binding"/>
    <property type="evidence" value="ECO:0007669"/>
    <property type="project" value="InterPro"/>
</dbReference>
<reference evidence="2" key="1">
    <citation type="submission" date="2022-07" db="EMBL/GenBank/DDBJ databases">
        <title>Sequence of Pasteurella multocoda 17BRD-035.</title>
        <authorList>
            <person name="Roy Chowdhury P."/>
            <person name="Alhamami T."/>
            <person name="Trott D.J."/>
            <person name="Djordvevic S.P."/>
        </authorList>
    </citation>
    <scope>NUCLEOTIDE SEQUENCE</scope>
    <source>
        <strain evidence="2">17BRD-035</strain>
    </source>
</reference>
<dbReference type="InterPro" id="IPR009061">
    <property type="entry name" value="DNA-bd_dom_put_sf"/>
</dbReference>
<dbReference type="SUPFAM" id="SSF46955">
    <property type="entry name" value="Putative DNA-binding domain"/>
    <property type="match status" value="1"/>
</dbReference>
<dbReference type="InterPro" id="IPR041657">
    <property type="entry name" value="HTH_17"/>
</dbReference>
<evidence type="ECO:0000259" key="1">
    <source>
        <dbReference type="Pfam" id="PF12728"/>
    </source>
</evidence>
<comment type="caution">
    <text evidence="2">The sequence shown here is derived from an EMBL/GenBank/DDBJ whole genome shotgun (WGS) entry which is preliminary data.</text>
</comment>
<dbReference type="RefSeq" id="WP_046333744.1">
    <property type="nucleotide sequence ID" value="NZ_CP023516.1"/>
</dbReference>
<dbReference type="AlphaFoldDB" id="A0AAW8V8F3"/>
<proteinExistence type="predicted"/>
<dbReference type="EMBL" id="JANIEN010000009">
    <property type="protein sequence ID" value="MDT3452814.1"/>
    <property type="molecule type" value="Genomic_DNA"/>
</dbReference>
<feature type="domain" description="Helix-turn-helix" evidence="1">
    <location>
        <begin position="13"/>
        <end position="60"/>
    </location>
</feature>
<dbReference type="NCBIfam" id="TIGR01764">
    <property type="entry name" value="excise"/>
    <property type="match status" value="1"/>
</dbReference>
<accession>A0AAW8V8F3</accession>
<evidence type="ECO:0000313" key="2">
    <source>
        <dbReference type="EMBL" id="MDT3452814.1"/>
    </source>
</evidence>
<gene>
    <name evidence="2" type="ORF">NQF69_08525</name>
</gene>
<protein>
    <submittedName>
        <fullName evidence="2">Helix-turn-helix domain-containing protein</fullName>
    </submittedName>
</protein>
<evidence type="ECO:0000313" key="3">
    <source>
        <dbReference type="Proteomes" id="UP001182304"/>
    </source>
</evidence>
<dbReference type="Proteomes" id="UP001182304">
    <property type="component" value="Unassembled WGS sequence"/>
</dbReference>
<sequence>MNQQHTPTTDKHYTVREMFELYGVSRSKLDRLAREGKIKKTKFGSSTLFSAQEVQRYLASVNQ</sequence>